<dbReference type="Pfam" id="PF01256">
    <property type="entry name" value="Carb_kinase"/>
    <property type="match status" value="1"/>
</dbReference>
<dbReference type="OrthoDB" id="8110916at2759"/>
<evidence type="ECO:0000313" key="9">
    <source>
        <dbReference type="EMBL" id="CDJ60575.1"/>
    </source>
</evidence>
<dbReference type="GeneID" id="25337204"/>
<dbReference type="GO" id="GO:0047453">
    <property type="term" value="F:ATP-dependent NAD(P)H-hydrate dehydratase activity"/>
    <property type="evidence" value="ECO:0007669"/>
    <property type="project" value="UniProtKB-UniRule"/>
</dbReference>
<protein>
    <recommendedName>
        <fullName evidence="6">ATP-dependent (S)-NAD(P)H-hydrate dehydratase</fullName>
        <ecNumber evidence="6">4.2.1.93</ecNumber>
    </recommendedName>
    <alternativeName>
        <fullName evidence="6">ATP-dependent NAD(P)HX dehydratase</fullName>
    </alternativeName>
</protein>
<accession>U6MG17</accession>
<feature type="region of interest" description="Disordered" evidence="7">
    <location>
        <begin position="259"/>
        <end position="282"/>
    </location>
</feature>
<feature type="region of interest" description="Disordered" evidence="7">
    <location>
        <begin position="1"/>
        <end position="27"/>
    </location>
</feature>
<sequence length="600" mass="63384">MAPNQTSRPHTAGGGDSSSGSSSSVTGALHQQHKLSNMLVLSKEEFDAAHKATDQWLRVVEEVLLPPIDYREHKGRYGKVCVIGGSAAFTGAPYFVASAALRMGADLATVITTPSAAVPIKSYSPELLVYPILPCRYGPHGKATEHDGPFDYPMELARLRIHVRFSVAFTFDVGAALAEPLLRKADVVVMGPGLGGSSNYRIHEEDELQQQHHQQQHQQQAQHQQHGNKSGDKSVSGGRFSQLFKGAIDDVHKVVRGTSSSCSGADQKAAGTTAAADPTNPVTMDHGKLKAAAKEAEAAAAVTQKAAIMLLRLCIHLRKPLVSRAAAAATAATAVAATKRTAILGACTILDADMLRILSIPGHEHFLSLLEGYGEAVLTPNAYELDLLLQALRRHQQQQKSGAAGAAASATTAERPAHCMTHALLPESVKAEGLAGSIAEAVLLLRGPGVFAKGRVDLLGVYEGQLGGGESSTQHGQVFAAVGSLDVRFLGAPKRSGGQGDVLCGVLAQMLVWGERRRGQQLLKEVEVAAEAVGLKVPFCSSPTTPQLFLMHAASLLTRQAAALAFRHHGRGLSVNQILDRLSAAAAILFPNAWLQQETA</sequence>
<dbReference type="GO" id="GO:0046496">
    <property type="term" value="P:nicotinamide nucleotide metabolic process"/>
    <property type="evidence" value="ECO:0007669"/>
    <property type="project" value="UniProtKB-UniRule"/>
</dbReference>
<comment type="similarity">
    <text evidence="6">Belongs to the NnrD/CARKD family.</text>
</comment>
<reference evidence="9" key="2">
    <citation type="submission" date="2013-10" db="EMBL/GenBank/DDBJ databases">
        <authorList>
            <person name="Aslett M."/>
        </authorList>
    </citation>
    <scope>NUCLEOTIDE SEQUENCE [LARGE SCALE GENOMIC DNA]</scope>
    <source>
        <strain evidence="9">Weybridge</strain>
    </source>
</reference>
<dbReference type="HAMAP" id="MF_01965">
    <property type="entry name" value="NADHX_dehydratase"/>
    <property type="match status" value="1"/>
</dbReference>
<feature type="binding site" evidence="6">
    <location>
        <begin position="491"/>
        <end position="500"/>
    </location>
    <ligand>
        <name>ATP</name>
        <dbReference type="ChEBI" id="CHEBI:30616"/>
    </ligand>
</feature>
<name>U6MG17_EIMMA</name>
<keyword evidence="6" id="KW-0597">Phosphoprotein</keyword>
<comment type="function">
    <text evidence="6">Catalyzes the dehydration of the S-form of NAD(P)HX at the expense of ATP, which is converted to ADP. Together with NAD(P)HX epimerase, which catalyzes the epimerization of the S- and R-forms, the enzyme allows the repair of both epimers of NAD(P)HX, a damaged form of NAD(P)H that is a result of enzymatic or heat-dependent hydration.</text>
</comment>
<evidence type="ECO:0000256" key="5">
    <source>
        <dbReference type="ARBA" id="ARBA00023239"/>
    </source>
</evidence>
<comment type="caution">
    <text evidence="6">Lacks conserved residue(s) required for the propagation of feature annotation.</text>
</comment>
<feature type="domain" description="YjeF C-terminal" evidence="8">
    <location>
        <begin position="57"/>
        <end position="195"/>
    </location>
</feature>
<dbReference type="PROSITE" id="PS51383">
    <property type="entry name" value="YJEF_C_3"/>
    <property type="match status" value="1"/>
</dbReference>
<dbReference type="VEuPathDB" id="ToxoDB:EMWEY_00032180"/>
<feature type="compositionally biased region" description="Low complexity" evidence="7">
    <location>
        <begin position="211"/>
        <end position="225"/>
    </location>
</feature>
<keyword evidence="4 6" id="KW-0520">NAD</keyword>
<dbReference type="GO" id="GO:0110051">
    <property type="term" value="P:metabolite repair"/>
    <property type="evidence" value="ECO:0007669"/>
    <property type="project" value="TreeGrafter"/>
</dbReference>
<dbReference type="Gene3D" id="3.40.1190.20">
    <property type="match status" value="2"/>
</dbReference>
<evidence type="ECO:0000256" key="2">
    <source>
        <dbReference type="ARBA" id="ARBA00022840"/>
    </source>
</evidence>
<feature type="compositionally biased region" description="Low complexity" evidence="7">
    <location>
        <begin position="264"/>
        <end position="277"/>
    </location>
</feature>
<gene>
    <name evidence="9" type="ORF">EMWEY_00032180</name>
</gene>
<reference evidence="9" key="1">
    <citation type="submission" date="2013-10" db="EMBL/GenBank/DDBJ databases">
        <title>Genomic analysis of the causative agents of coccidiosis in chickens.</title>
        <authorList>
            <person name="Reid A.J."/>
            <person name="Blake D."/>
            <person name="Billington K."/>
            <person name="Browne H."/>
            <person name="Dunn M."/>
            <person name="Hung S."/>
            <person name="Kawahara F."/>
            <person name="Miranda-Saavedra D."/>
            <person name="Mourier T."/>
            <person name="Nagra H."/>
            <person name="Otto T.D."/>
            <person name="Rawlings N."/>
            <person name="Sanchez A."/>
            <person name="Sanders M."/>
            <person name="Subramaniam C."/>
            <person name="Tay Y."/>
            <person name="Dear P."/>
            <person name="Doerig C."/>
            <person name="Gruber A."/>
            <person name="Parkinson J."/>
            <person name="Shirley M."/>
            <person name="Wan K.L."/>
            <person name="Berriman M."/>
            <person name="Tomley F."/>
            <person name="Pain A."/>
        </authorList>
    </citation>
    <scope>NUCLEOTIDE SEQUENCE [LARGE SCALE GENOMIC DNA]</scope>
    <source>
        <strain evidence="9">Weybridge</strain>
    </source>
</reference>
<keyword evidence="3" id="KW-0521">NADP</keyword>
<feature type="binding site" evidence="6">
    <location>
        <position position="501"/>
    </location>
    <ligand>
        <name>(6S)-NADPHX</name>
        <dbReference type="ChEBI" id="CHEBI:64076"/>
    </ligand>
</feature>
<evidence type="ECO:0000256" key="3">
    <source>
        <dbReference type="ARBA" id="ARBA00022857"/>
    </source>
</evidence>
<dbReference type="EC" id="4.2.1.93" evidence="6"/>
<keyword evidence="2 6" id="KW-0067">ATP-binding</keyword>
<keyword evidence="10" id="KW-1185">Reference proteome</keyword>
<feature type="binding site" evidence="6">
    <location>
        <begin position="381"/>
        <end position="387"/>
    </location>
    <ligand>
        <name>(6S)-NADPHX</name>
        <dbReference type="ChEBI" id="CHEBI:64076"/>
    </ligand>
</feature>
<evidence type="ECO:0000256" key="1">
    <source>
        <dbReference type="ARBA" id="ARBA00022741"/>
    </source>
</evidence>
<proteinExistence type="inferred from homology"/>
<dbReference type="InterPro" id="IPR000631">
    <property type="entry name" value="CARKD"/>
</dbReference>
<dbReference type="RefSeq" id="XP_013337225.1">
    <property type="nucleotide sequence ID" value="XM_013481771.1"/>
</dbReference>
<feature type="region of interest" description="Disordered" evidence="7">
    <location>
        <begin position="206"/>
        <end position="236"/>
    </location>
</feature>
<dbReference type="PANTHER" id="PTHR12592">
    <property type="entry name" value="ATP-DEPENDENT (S)-NAD(P)H-HYDRATE DEHYDRATASE FAMILY MEMBER"/>
    <property type="match status" value="1"/>
</dbReference>
<dbReference type="PANTHER" id="PTHR12592:SF0">
    <property type="entry name" value="ATP-DEPENDENT (S)-NAD(P)H-HYDRATE DEHYDRATASE"/>
    <property type="match status" value="1"/>
</dbReference>
<dbReference type="EMBL" id="HG721881">
    <property type="protein sequence ID" value="CDJ60575.1"/>
    <property type="molecule type" value="Genomic_DNA"/>
</dbReference>
<comment type="catalytic activity">
    <reaction evidence="6">
        <text>(6S)-NADHX + ATP = ADP + phosphate + NADH + H(+)</text>
        <dbReference type="Rhea" id="RHEA:19017"/>
        <dbReference type="ChEBI" id="CHEBI:15378"/>
        <dbReference type="ChEBI" id="CHEBI:30616"/>
        <dbReference type="ChEBI" id="CHEBI:43474"/>
        <dbReference type="ChEBI" id="CHEBI:57945"/>
        <dbReference type="ChEBI" id="CHEBI:64074"/>
        <dbReference type="ChEBI" id="CHEBI:456216"/>
        <dbReference type="EC" id="4.2.1.93"/>
    </reaction>
</comment>
<dbReference type="AlphaFoldDB" id="U6MG17"/>
<comment type="catalytic activity">
    <reaction evidence="6">
        <text>(6S)-NADPHX + ATP = ADP + phosphate + NADPH + H(+)</text>
        <dbReference type="Rhea" id="RHEA:32231"/>
        <dbReference type="ChEBI" id="CHEBI:15378"/>
        <dbReference type="ChEBI" id="CHEBI:30616"/>
        <dbReference type="ChEBI" id="CHEBI:43474"/>
        <dbReference type="ChEBI" id="CHEBI:57783"/>
        <dbReference type="ChEBI" id="CHEBI:64076"/>
        <dbReference type="ChEBI" id="CHEBI:456216"/>
        <dbReference type="EC" id="4.2.1.93"/>
    </reaction>
</comment>
<dbReference type="Proteomes" id="UP000030763">
    <property type="component" value="Unassembled WGS sequence"/>
</dbReference>
<dbReference type="SUPFAM" id="SSF53613">
    <property type="entry name" value="Ribokinase-like"/>
    <property type="match status" value="1"/>
</dbReference>
<feature type="binding site" evidence="6">
    <location>
        <position position="193"/>
    </location>
    <ligand>
        <name>(6S)-NADPHX</name>
        <dbReference type="ChEBI" id="CHEBI:64076"/>
    </ligand>
</feature>
<evidence type="ECO:0000256" key="4">
    <source>
        <dbReference type="ARBA" id="ARBA00023027"/>
    </source>
</evidence>
<evidence type="ECO:0000256" key="7">
    <source>
        <dbReference type="SAM" id="MobiDB-lite"/>
    </source>
</evidence>
<dbReference type="InterPro" id="IPR029056">
    <property type="entry name" value="Ribokinase-like"/>
</dbReference>
<evidence type="ECO:0000313" key="10">
    <source>
        <dbReference type="Proteomes" id="UP000030763"/>
    </source>
</evidence>
<keyword evidence="5 6" id="KW-0456">Lyase</keyword>
<evidence type="ECO:0000256" key="6">
    <source>
        <dbReference type="HAMAP-Rule" id="MF_03157"/>
    </source>
</evidence>
<keyword evidence="1 6" id="KW-0547">Nucleotide-binding</keyword>
<evidence type="ECO:0000259" key="8">
    <source>
        <dbReference type="PROSITE" id="PS51383"/>
    </source>
</evidence>
<dbReference type="GO" id="GO:0005524">
    <property type="term" value="F:ATP binding"/>
    <property type="evidence" value="ECO:0007669"/>
    <property type="project" value="UniProtKB-KW"/>
</dbReference>
<dbReference type="OMA" id="HKGRYGK"/>
<comment type="cofactor">
    <cofactor evidence="6">
        <name>Mg(2+)</name>
        <dbReference type="ChEBI" id="CHEBI:18420"/>
    </cofactor>
</comment>
<organism evidence="9 10">
    <name type="scientific">Eimeria maxima</name>
    <name type="common">Coccidian parasite</name>
    <dbReference type="NCBI Taxonomy" id="5804"/>
    <lineage>
        <taxon>Eukaryota</taxon>
        <taxon>Sar</taxon>
        <taxon>Alveolata</taxon>
        <taxon>Apicomplexa</taxon>
        <taxon>Conoidasida</taxon>
        <taxon>Coccidia</taxon>
        <taxon>Eucoccidiorida</taxon>
        <taxon>Eimeriorina</taxon>
        <taxon>Eimeriidae</taxon>
        <taxon>Eimeria</taxon>
    </lineage>
</organism>